<dbReference type="InterPro" id="IPR002847">
    <property type="entry name" value="F420-0_gamma-glut_ligase-dom"/>
</dbReference>
<dbReference type="SUPFAM" id="SSF144010">
    <property type="entry name" value="CofE-like"/>
    <property type="match status" value="1"/>
</dbReference>
<keyword evidence="2" id="KW-0436">Ligase</keyword>
<dbReference type="OrthoDB" id="950at2"/>
<proteinExistence type="predicted"/>
<gene>
    <name evidence="2" type="ORF">SAMN02745221_01017</name>
</gene>
<sequence>MTRIPDYVGVSAFGIKMGVIVPGTDIVGMVCEALARCNADGLLDDGDTACITESVVARAQNNYVTIQDIAADVRRKLKLEEDSRIGVVFPILSRNRFSLILKGIAAAVPKGEVVVQLSYPADEVGNQILPYDFAEKRGKTNGDIITLEEIGEERFLHPITNVDYIALYEEVIKQTGARARVFLCNDPLKIMDYKPDGVIVANIHARYRTAQKFKENGYNCITLQDICNEGEAWSEWGLLGSNLSSGDRLKLAPREADKVADAVQAWVKKELGKHIEVIVYGDGAYKDPSTGIYELADPQPAFGMTKGLRGRYREGLKYKYLVDKMLEEGIEQERIEEELKAMKRDSYEKDCFETEGTTPRKVEDLMASLADLVSGSADAGTPLILIKGFLG</sequence>
<dbReference type="Pfam" id="PF01996">
    <property type="entry name" value="F420_ligase"/>
    <property type="match status" value="1"/>
</dbReference>
<organism evidence="2 3">
    <name type="scientific">Thermosyntropha lipolytica DSM 11003</name>
    <dbReference type="NCBI Taxonomy" id="1123382"/>
    <lineage>
        <taxon>Bacteria</taxon>
        <taxon>Bacillati</taxon>
        <taxon>Bacillota</taxon>
        <taxon>Clostridia</taxon>
        <taxon>Eubacteriales</taxon>
        <taxon>Syntrophomonadaceae</taxon>
        <taxon>Thermosyntropha</taxon>
    </lineage>
</organism>
<evidence type="ECO:0000259" key="1">
    <source>
        <dbReference type="Pfam" id="PF01996"/>
    </source>
</evidence>
<name>A0A1M5MTP6_9FIRM</name>
<feature type="domain" description="Coenzyme F420:L-glutamate ligase-like" evidence="1">
    <location>
        <begin position="14"/>
        <end position="388"/>
    </location>
</feature>
<evidence type="ECO:0000313" key="2">
    <source>
        <dbReference type="EMBL" id="SHG80750.1"/>
    </source>
</evidence>
<protein>
    <submittedName>
        <fullName evidence="2">F420-0:Gamma-glutamyl ligase</fullName>
    </submittedName>
</protein>
<dbReference type="Proteomes" id="UP000242329">
    <property type="component" value="Unassembled WGS sequence"/>
</dbReference>
<dbReference type="Gene3D" id="3.30.1330.100">
    <property type="entry name" value="CofE-like"/>
    <property type="match status" value="1"/>
</dbReference>
<dbReference type="GO" id="GO:0016874">
    <property type="term" value="F:ligase activity"/>
    <property type="evidence" value="ECO:0007669"/>
    <property type="project" value="UniProtKB-KW"/>
</dbReference>
<accession>A0A1M5MTP6</accession>
<dbReference type="AlphaFoldDB" id="A0A1M5MTP6"/>
<dbReference type="EMBL" id="FQWY01000013">
    <property type="protein sequence ID" value="SHG80750.1"/>
    <property type="molecule type" value="Genomic_DNA"/>
</dbReference>
<keyword evidence="3" id="KW-1185">Reference proteome</keyword>
<reference evidence="3" key="1">
    <citation type="submission" date="2016-11" db="EMBL/GenBank/DDBJ databases">
        <authorList>
            <person name="Varghese N."/>
            <person name="Submissions S."/>
        </authorList>
    </citation>
    <scope>NUCLEOTIDE SEQUENCE [LARGE SCALE GENOMIC DNA]</scope>
    <source>
        <strain evidence="3">DSM 11003</strain>
    </source>
</reference>
<dbReference type="STRING" id="1123382.SAMN02745221_01017"/>
<evidence type="ECO:0000313" key="3">
    <source>
        <dbReference type="Proteomes" id="UP000242329"/>
    </source>
</evidence>
<dbReference type="RefSeq" id="WP_084728341.1">
    <property type="nucleotide sequence ID" value="NZ_FQWY01000013.1"/>
</dbReference>